<dbReference type="GO" id="GO:0009307">
    <property type="term" value="P:DNA restriction-modification system"/>
    <property type="evidence" value="ECO:0007669"/>
    <property type="project" value="UniProtKB-KW"/>
</dbReference>
<name>A0A554VIM1_9FLAO</name>
<evidence type="ECO:0000256" key="3">
    <source>
        <dbReference type="ARBA" id="ARBA00022691"/>
    </source>
</evidence>
<evidence type="ECO:0000256" key="8">
    <source>
        <dbReference type="RuleBase" id="RU000417"/>
    </source>
</evidence>
<dbReference type="EMBL" id="VLNR01000031">
    <property type="protein sequence ID" value="TSE07643.1"/>
    <property type="molecule type" value="Genomic_DNA"/>
</dbReference>
<feature type="active site" evidence="6">
    <location>
        <position position="76"/>
    </location>
</feature>
<dbReference type="InterPro" id="IPR029063">
    <property type="entry name" value="SAM-dependent_MTases_sf"/>
</dbReference>
<keyword evidence="4" id="KW-0680">Restriction system</keyword>
<keyword evidence="3 6" id="KW-0949">S-adenosyl-L-methionine</keyword>
<evidence type="ECO:0000256" key="1">
    <source>
        <dbReference type="ARBA" id="ARBA00022603"/>
    </source>
</evidence>
<dbReference type="PROSITE" id="PS51679">
    <property type="entry name" value="SAM_MT_C5"/>
    <property type="match status" value="1"/>
</dbReference>
<dbReference type="PROSITE" id="PS00094">
    <property type="entry name" value="C5_MTASE_1"/>
    <property type="match status" value="1"/>
</dbReference>
<dbReference type="PANTHER" id="PTHR46098:SF1">
    <property type="entry name" value="TRNA (CYTOSINE(38)-C(5))-METHYLTRANSFERASE"/>
    <property type="match status" value="1"/>
</dbReference>
<evidence type="ECO:0000256" key="6">
    <source>
        <dbReference type="PROSITE-ProRule" id="PRU01016"/>
    </source>
</evidence>
<evidence type="ECO:0000313" key="9">
    <source>
        <dbReference type="EMBL" id="TSE07643.1"/>
    </source>
</evidence>
<dbReference type="GO" id="GO:0003886">
    <property type="term" value="F:DNA (cytosine-5-)-methyltransferase activity"/>
    <property type="evidence" value="ECO:0007669"/>
    <property type="project" value="UniProtKB-EC"/>
</dbReference>
<keyword evidence="2 6" id="KW-0808">Transferase</keyword>
<comment type="caution">
    <text evidence="9">The sequence shown here is derived from an EMBL/GenBank/DDBJ whole genome shotgun (WGS) entry which is preliminary data.</text>
</comment>
<dbReference type="OrthoDB" id="32195at2"/>
<keyword evidence="1 6" id="KW-0489">Methyltransferase</keyword>
<dbReference type="InterPro" id="IPR050750">
    <property type="entry name" value="C5-MTase"/>
</dbReference>
<sequence>MKDIILLDLFSGIGGFPLGLQQAGFRIKKHFFSEIEPAAIANYSYNFKKAIHVGPIETIKKNSLPAPDIITFGSPCQDLSMAGKRKGIQGEKSKLFFEAIRILNLYRPRLFIFENVKGLFSSNQGKDFEIVLKSFANLGVYDLQWQLLNTSWFLPQNRERIYLVGSLRNQLRPQVFPIGQSCKATQNCTRERLSKTNTSPTIVTKVGDASVMTNPFIFTIRGGRKVKGGAKVEFRKDGRTNCITKVDQDNLVLNDWTPLKVERTEKAKQIRRAFQQKGKDYAPFQEKQFVPRKDGKMGTITAHPQNENLLIKLGQVRKLTPLECERLQGFPDGWTQYGFQNGKLVNLSDSKKYHMLGNAVSPPVVKSVGIRLLTRPSLQGVTSVDILKTKAYQLHYSLLNTSQQE</sequence>
<accession>A0A554VIM1</accession>
<dbReference type="PRINTS" id="PR00105">
    <property type="entry name" value="C5METTRFRASE"/>
</dbReference>
<dbReference type="PANTHER" id="PTHR46098">
    <property type="entry name" value="TRNA (CYTOSINE(38)-C(5))-METHYLTRANSFERASE"/>
    <property type="match status" value="1"/>
</dbReference>
<gene>
    <name evidence="9" type="primary">dcm</name>
    <name evidence="9" type="ORF">FOF46_15175</name>
</gene>
<dbReference type="Pfam" id="PF00145">
    <property type="entry name" value="DNA_methylase"/>
    <property type="match status" value="1"/>
</dbReference>
<evidence type="ECO:0000313" key="10">
    <source>
        <dbReference type="Proteomes" id="UP000318833"/>
    </source>
</evidence>
<evidence type="ECO:0000256" key="7">
    <source>
        <dbReference type="RuleBase" id="RU000416"/>
    </source>
</evidence>
<dbReference type="SUPFAM" id="SSF53335">
    <property type="entry name" value="S-adenosyl-L-methionine-dependent methyltransferases"/>
    <property type="match status" value="1"/>
</dbReference>
<organism evidence="9 10">
    <name type="scientific">Aquimarina algiphila</name>
    <dbReference type="NCBI Taxonomy" id="2047982"/>
    <lineage>
        <taxon>Bacteria</taxon>
        <taxon>Pseudomonadati</taxon>
        <taxon>Bacteroidota</taxon>
        <taxon>Flavobacteriia</taxon>
        <taxon>Flavobacteriales</taxon>
        <taxon>Flavobacteriaceae</taxon>
        <taxon>Aquimarina</taxon>
    </lineage>
</organism>
<dbReference type="InterPro" id="IPR018117">
    <property type="entry name" value="C5_DNA_meth_AS"/>
</dbReference>
<reference evidence="9 10" key="1">
    <citation type="submission" date="2019-07" db="EMBL/GenBank/DDBJ databases">
        <title>The draft genome sequence of Aquimarina algiphila M91.</title>
        <authorList>
            <person name="Meng X."/>
        </authorList>
    </citation>
    <scope>NUCLEOTIDE SEQUENCE [LARGE SCALE GENOMIC DNA]</scope>
    <source>
        <strain evidence="9 10">M91</strain>
    </source>
</reference>
<dbReference type="Gene3D" id="3.40.50.150">
    <property type="entry name" value="Vaccinia Virus protein VP39"/>
    <property type="match status" value="1"/>
</dbReference>
<evidence type="ECO:0000256" key="4">
    <source>
        <dbReference type="ARBA" id="ARBA00022747"/>
    </source>
</evidence>
<comment type="catalytic activity">
    <reaction evidence="5 8">
        <text>a 2'-deoxycytidine in DNA + S-adenosyl-L-methionine = a 5-methyl-2'-deoxycytidine in DNA + S-adenosyl-L-homocysteine + H(+)</text>
        <dbReference type="Rhea" id="RHEA:13681"/>
        <dbReference type="Rhea" id="RHEA-COMP:11369"/>
        <dbReference type="Rhea" id="RHEA-COMP:11370"/>
        <dbReference type="ChEBI" id="CHEBI:15378"/>
        <dbReference type="ChEBI" id="CHEBI:57856"/>
        <dbReference type="ChEBI" id="CHEBI:59789"/>
        <dbReference type="ChEBI" id="CHEBI:85452"/>
        <dbReference type="ChEBI" id="CHEBI:85454"/>
        <dbReference type="EC" id="2.1.1.37"/>
    </reaction>
</comment>
<dbReference type="RefSeq" id="WP_143917044.1">
    <property type="nucleotide sequence ID" value="NZ_CANMIK010000029.1"/>
</dbReference>
<dbReference type="InterPro" id="IPR001525">
    <property type="entry name" value="C5_MeTfrase"/>
</dbReference>
<dbReference type="AlphaFoldDB" id="A0A554VIM1"/>
<dbReference type="Proteomes" id="UP000318833">
    <property type="component" value="Unassembled WGS sequence"/>
</dbReference>
<keyword evidence="10" id="KW-1185">Reference proteome</keyword>
<evidence type="ECO:0000256" key="5">
    <source>
        <dbReference type="ARBA" id="ARBA00047422"/>
    </source>
</evidence>
<comment type="similarity">
    <text evidence="6 7">Belongs to the class I-like SAM-binding methyltransferase superfamily. C5-methyltransferase family.</text>
</comment>
<proteinExistence type="inferred from homology"/>
<dbReference type="GO" id="GO:0032259">
    <property type="term" value="P:methylation"/>
    <property type="evidence" value="ECO:0007669"/>
    <property type="project" value="UniProtKB-KW"/>
</dbReference>
<protein>
    <recommendedName>
        <fullName evidence="8">Cytosine-specific methyltransferase</fullName>
        <ecNumber evidence="8">2.1.1.37</ecNumber>
    </recommendedName>
</protein>
<dbReference type="Gene3D" id="3.90.120.10">
    <property type="entry name" value="DNA Methylase, subunit A, domain 2"/>
    <property type="match status" value="1"/>
</dbReference>
<dbReference type="EC" id="2.1.1.37" evidence="8"/>
<dbReference type="NCBIfam" id="TIGR00675">
    <property type="entry name" value="dcm"/>
    <property type="match status" value="1"/>
</dbReference>
<evidence type="ECO:0000256" key="2">
    <source>
        <dbReference type="ARBA" id="ARBA00022679"/>
    </source>
</evidence>